<dbReference type="InterPro" id="IPR043128">
    <property type="entry name" value="Rev_trsase/Diguanyl_cyclase"/>
</dbReference>
<dbReference type="SUPFAM" id="SSF141868">
    <property type="entry name" value="EAL domain-like"/>
    <property type="match status" value="1"/>
</dbReference>
<keyword evidence="6" id="KW-1185">Reference proteome</keyword>
<dbReference type="Gene3D" id="3.30.450.20">
    <property type="entry name" value="PAS domain"/>
    <property type="match status" value="1"/>
</dbReference>
<dbReference type="InterPro" id="IPR001633">
    <property type="entry name" value="EAL_dom"/>
</dbReference>
<keyword evidence="1" id="KW-0472">Membrane</keyword>
<feature type="transmembrane region" description="Helical" evidence="1">
    <location>
        <begin position="146"/>
        <end position="166"/>
    </location>
</feature>
<accession>A0ABV2L577</accession>
<dbReference type="SUPFAM" id="SSF55073">
    <property type="entry name" value="Nucleotide cyclase"/>
    <property type="match status" value="1"/>
</dbReference>
<gene>
    <name evidence="5" type="ORF">ABID43_002532</name>
</gene>
<feature type="transmembrane region" description="Helical" evidence="1">
    <location>
        <begin position="48"/>
        <end position="68"/>
    </location>
</feature>
<organism evidence="5 6">
    <name type="scientific">Methylobacterium goesingense</name>
    <dbReference type="NCBI Taxonomy" id="243690"/>
    <lineage>
        <taxon>Bacteria</taxon>
        <taxon>Pseudomonadati</taxon>
        <taxon>Pseudomonadota</taxon>
        <taxon>Alphaproteobacteria</taxon>
        <taxon>Hyphomicrobiales</taxon>
        <taxon>Methylobacteriaceae</taxon>
        <taxon>Methylobacterium</taxon>
    </lineage>
</organism>
<name>A0ABV2L577_9HYPH</name>
<feature type="transmembrane region" description="Helical" evidence="1">
    <location>
        <begin position="113"/>
        <end position="134"/>
    </location>
</feature>
<dbReference type="PROSITE" id="PS50883">
    <property type="entry name" value="EAL"/>
    <property type="match status" value="1"/>
</dbReference>
<dbReference type="Proteomes" id="UP001549145">
    <property type="component" value="Unassembled WGS sequence"/>
</dbReference>
<feature type="transmembrane region" description="Helical" evidence="1">
    <location>
        <begin position="178"/>
        <end position="199"/>
    </location>
</feature>
<keyword evidence="1" id="KW-0812">Transmembrane</keyword>
<feature type="transmembrane region" description="Helical" evidence="1">
    <location>
        <begin position="15"/>
        <end position="36"/>
    </location>
</feature>
<feature type="domain" description="EAL" evidence="2">
    <location>
        <begin position="535"/>
        <end position="785"/>
    </location>
</feature>
<dbReference type="InterPro" id="IPR035919">
    <property type="entry name" value="EAL_sf"/>
</dbReference>
<dbReference type="SMART" id="SM00052">
    <property type="entry name" value="EAL"/>
    <property type="match status" value="1"/>
</dbReference>
<dbReference type="Pfam" id="PF03707">
    <property type="entry name" value="MHYT"/>
    <property type="match status" value="2"/>
</dbReference>
<evidence type="ECO:0000259" key="4">
    <source>
        <dbReference type="PROSITE" id="PS50924"/>
    </source>
</evidence>
<feature type="transmembrane region" description="Helical" evidence="1">
    <location>
        <begin position="214"/>
        <end position="237"/>
    </location>
</feature>
<dbReference type="InterPro" id="IPR052155">
    <property type="entry name" value="Biofilm_reg_signaling"/>
</dbReference>
<dbReference type="InterPro" id="IPR029787">
    <property type="entry name" value="Nucleotide_cyclase"/>
</dbReference>
<comment type="caution">
    <text evidence="5">The sequence shown here is derived from an EMBL/GenBank/DDBJ whole genome shotgun (WGS) entry which is preliminary data.</text>
</comment>
<dbReference type="Pfam" id="PF00990">
    <property type="entry name" value="GGDEF"/>
    <property type="match status" value="1"/>
</dbReference>
<dbReference type="PROSITE" id="PS50887">
    <property type="entry name" value="GGDEF"/>
    <property type="match status" value="1"/>
</dbReference>
<dbReference type="SMART" id="SM00267">
    <property type="entry name" value="GGDEF"/>
    <property type="match status" value="1"/>
</dbReference>
<dbReference type="CDD" id="cd01949">
    <property type="entry name" value="GGDEF"/>
    <property type="match status" value="1"/>
</dbReference>
<evidence type="ECO:0000259" key="3">
    <source>
        <dbReference type="PROSITE" id="PS50887"/>
    </source>
</evidence>
<dbReference type="Gene3D" id="3.20.20.450">
    <property type="entry name" value="EAL domain"/>
    <property type="match status" value="1"/>
</dbReference>
<reference evidence="5 6" key="1">
    <citation type="submission" date="2024-06" db="EMBL/GenBank/DDBJ databases">
        <title>Genomic Encyclopedia of Type Strains, Phase IV (KMG-IV): sequencing the most valuable type-strain genomes for metagenomic binning, comparative biology and taxonomic classification.</title>
        <authorList>
            <person name="Goeker M."/>
        </authorList>
    </citation>
    <scope>NUCLEOTIDE SEQUENCE [LARGE SCALE GENOMIC DNA]</scope>
    <source>
        <strain evidence="5 6">DSM 21331</strain>
    </source>
</reference>
<dbReference type="SUPFAM" id="SSF55785">
    <property type="entry name" value="PYP-like sensor domain (PAS domain)"/>
    <property type="match status" value="1"/>
</dbReference>
<feature type="domain" description="MHYT" evidence="4">
    <location>
        <begin position="12"/>
        <end position="199"/>
    </location>
</feature>
<feature type="domain" description="GGDEF" evidence="3">
    <location>
        <begin position="394"/>
        <end position="526"/>
    </location>
</feature>
<dbReference type="InterPro" id="IPR000014">
    <property type="entry name" value="PAS"/>
</dbReference>
<dbReference type="CDD" id="cd01948">
    <property type="entry name" value="EAL"/>
    <property type="match status" value="1"/>
</dbReference>
<dbReference type="InterPro" id="IPR005330">
    <property type="entry name" value="MHYT_dom"/>
</dbReference>
<dbReference type="Pfam" id="PF13188">
    <property type="entry name" value="PAS_8"/>
    <property type="match status" value="1"/>
</dbReference>
<dbReference type="Pfam" id="PF00563">
    <property type="entry name" value="EAL"/>
    <property type="match status" value="1"/>
</dbReference>
<dbReference type="InterPro" id="IPR000160">
    <property type="entry name" value="GGDEF_dom"/>
</dbReference>
<proteinExistence type="predicted"/>
<evidence type="ECO:0000256" key="1">
    <source>
        <dbReference type="PROSITE-ProRule" id="PRU00244"/>
    </source>
</evidence>
<dbReference type="RefSeq" id="WP_238280785.1">
    <property type="nucleotide sequence ID" value="NZ_BPQL01000101.1"/>
</dbReference>
<dbReference type="NCBIfam" id="TIGR00254">
    <property type="entry name" value="GGDEF"/>
    <property type="match status" value="1"/>
</dbReference>
<evidence type="ECO:0000259" key="2">
    <source>
        <dbReference type="PROSITE" id="PS50883"/>
    </source>
</evidence>
<evidence type="ECO:0000313" key="5">
    <source>
        <dbReference type="EMBL" id="MET3692988.1"/>
    </source>
</evidence>
<sequence>MLTLVGCFTADNDQWLVLPAALICALAAGATIALLTHAQKTSGAWRRGWLVIAAFAGGTGIWATHFLAMLACDQKYPVGYATAPTALSLVFAVVLSGLGLATAIARPGRIAPLLGGGILGLGIAAMHYTGMAAYQFQGHMAWRADLVVLSVVFGTVMAGAALRVGLAGKRARNRILGPILLLVAICGHHVLGLSALTLLPDPRVVVPAEAVPPIWLAVPVVLASLTILLMACTAMVVDIRERQRTVYQERLRSLANAAVEGLVICHGGRIVSANESFARLTGTDARGLTGMEVSHFLPDFATDDVLAGAPEDGIEGILRCSDGSELSVELIARPVAYGRAPHLAIAVRDLTARRRAERQIRYLAGHDTLTGLCNRQNFHACLDREIRRATASGTRLALLAINLDGFKQVNDLYGHANGDATLARVATLIGDQLGTDQIAARIGGDEFAVLTPCAHGVAAGRLAEEIRAALYAADGLAGGEPLPETSIGIALFPDDATDRNDLLNAADTALQLAKTVGRGSYRFFEAAMGKEVRERRVLEKALRRALVQGELRLVYQPQIAIRTGAVTGFEVLMRWQHPERGFVSPALFIPIAEESGLIQEIGAWALTEACREAAGWDVSLSVAVNVSGIQIHDPAFAPSVRAILSETGLDPARLELEITETALIRDPDRASTNLRELKALGLRIAMDDFGTGYSSLSNLRLFPFDQIKIDSSFVAAVDSNPQAAAIVRSVIGLGAGLGLPVIAEGVETAAELAFLTAENCHAAQGYFIGRPGPIAAFACHTHRSPAPVYAGVG</sequence>
<dbReference type="NCBIfam" id="TIGR00229">
    <property type="entry name" value="sensory_box"/>
    <property type="match status" value="1"/>
</dbReference>
<dbReference type="Gene3D" id="3.30.70.270">
    <property type="match status" value="1"/>
</dbReference>
<dbReference type="InterPro" id="IPR035965">
    <property type="entry name" value="PAS-like_dom_sf"/>
</dbReference>
<protein>
    <submittedName>
        <fullName evidence="5">Diguanylate cyclase (GGDEF)-like protein/PAS domain S-box-containing protein</fullName>
    </submittedName>
</protein>
<dbReference type="EMBL" id="JBEPMM010000006">
    <property type="protein sequence ID" value="MET3692988.1"/>
    <property type="molecule type" value="Genomic_DNA"/>
</dbReference>
<feature type="transmembrane region" description="Helical" evidence="1">
    <location>
        <begin position="80"/>
        <end position="101"/>
    </location>
</feature>
<evidence type="ECO:0000313" key="6">
    <source>
        <dbReference type="Proteomes" id="UP001549145"/>
    </source>
</evidence>
<dbReference type="PANTHER" id="PTHR44757">
    <property type="entry name" value="DIGUANYLATE CYCLASE DGCP"/>
    <property type="match status" value="1"/>
</dbReference>
<dbReference type="PANTHER" id="PTHR44757:SF2">
    <property type="entry name" value="BIOFILM ARCHITECTURE MAINTENANCE PROTEIN MBAA"/>
    <property type="match status" value="1"/>
</dbReference>
<dbReference type="PROSITE" id="PS50924">
    <property type="entry name" value="MHYT"/>
    <property type="match status" value="1"/>
</dbReference>
<keyword evidence="1" id="KW-1133">Transmembrane helix</keyword>